<dbReference type="PANTHER" id="PTHR31174:SF31">
    <property type="entry name" value="LATE EMBRYOGENESIS ABUNDANT PROTEIN 3"/>
    <property type="match status" value="1"/>
</dbReference>
<dbReference type="PaxDb" id="4097-A0A1S4CDB8"/>
<dbReference type="InterPro" id="IPR042971">
    <property type="entry name" value="LEA_SMP"/>
</dbReference>
<dbReference type="KEGG" id="nta:107817608"/>
<feature type="domain" description="SMP" evidence="3">
    <location>
        <begin position="169"/>
        <end position="226"/>
    </location>
</feature>
<name>A0A1S4CDB8_TOBAC</name>
<comment type="similarity">
    <text evidence="1">Belongs to the LEA type SMP family.</text>
</comment>
<sequence length="292" mass="30402">MGKDSCTGPRITGVKVLNTIEILKYSVEKKCILTRWKRKKMSQEQPIKYGDVFEVSSQLASKPVAPQDATIMQSAESIALGHVPKGGPASIMQSATAQNERIGAVSRDDMTDIARDEGVTVSQAEVGGTRLVSEAVGGEVVGQYIYPSEAGDGERAARYPTTGVQSESTTIGEALEAVALTAGDKPIEQSDAAAIQAAEVRATGLGEVMPGGIGAEAQHAAAINARTTPEDDKTTLSDVLTDETSRLIGDKAVKKEDAEGVVGAEIRTKSDLATHLGGVAASMAVASSLNEF</sequence>
<dbReference type="STRING" id="4097.A0A1S4CDB8"/>
<dbReference type="RefSeq" id="XP_016498949.1">
    <property type="nucleotide sequence ID" value="XM_016643463.1"/>
</dbReference>
<dbReference type="OMA" id="MESAAMW"/>
<organism evidence="4">
    <name type="scientific">Nicotiana tabacum</name>
    <name type="common">Common tobacco</name>
    <dbReference type="NCBI Taxonomy" id="4097"/>
    <lineage>
        <taxon>Eukaryota</taxon>
        <taxon>Viridiplantae</taxon>
        <taxon>Streptophyta</taxon>
        <taxon>Embryophyta</taxon>
        <taxon>Tracheophyta</taxon>
        <taxon>Spermatophyta</taxon>
        <taxon>Magnoliopsida</taxon>
        <taxon>eudicotyledons</taxon>
        <taxon>Gunneridae</taxon>
        <taxon>Pentapetalae</taxon>
        <taxon>asterids</taxon>
        <taxon>lamiids</taxon>
        <taxon>Solanales</taxon>
        <taxon>Solanaceae</taxon>
        <taxon>Nicotianoideae</taxon>
        <taxon>Nicotianeae</taxon>
        <taxon>Nicotiana</taxon>
    </lineage>
</organism>
<dbReference type="AlphaFoldDB" id="A0A1S4CDB8"/>
<evidence type="ECO:0000313" key="4">
    <source>
        <dbReference type="RefSeq" id="XP_016498949.1"/>
    </source>
</evidence>
<reference evidence="4" key="1">
    <citation type="submission" date="2025-08" db="UniProtKB">
        <authorList>
            <consortium name="RefSeq"/>
        </authorList>
    </citation>
    <scope>IDENTIFICATION</scope>
</reference>
<dbReference type="InterPro" id="IPR007011">
    <property type="entry name" value="LEA_SMP_dom"/>
</dbReference>
<feature type="domain" description="SMP" evidence="3">
    <location>
        <begin position="234"/>
        <end position="291"/>
    </location>
</feature>
<keyword evidence="2" id="KW-0677">Repeat</keyword>
<proteinExistence type="inferred from homology"/>
<feature type="domain" description="SMP" evidence="3">
    <location>
        <begin position="47"/>
        <end position="101"/>
    </location>
</feature>
<protein>
    <submittedName>
        <fullName evidence="4">Late embryogenesis abundant protein D-34-like</fullName>
    </submittedName>
</protein>
<dbReference type="OrthoDB" id="2014755at2759"/>
<evidence type="ECO:0000256" key="2">
    <source>
        <dbReference type="ARBA" id="ARBA00022737"/>
    </source>
</evidence>
<dbReference type="Pfam" id="PF04927">
    <property type="entry name" value="SMP"/>
    <property type="match status" value="3"/>
</dbReference>
<dbReference type="PANTHER" id="PTHR31174">
    <property type="entry name" value="SEED MATURATION FAMILY PROTEIN"/>
    <property type="match status" value="1"/>
</dbReference>
<evidence type="ECO:0000259" key="3">
    <source>
        <dbReference type="Pfam" id="PF04927"/>
    </source>
</evidence>
<evidence type="ECO:0000256" key="1">
    <source>
        <dbReference type="ARBA" id="ARBA00010733"/>
    </source>
</evidence>
<gene>
    <name evidence="4" type="primary">LOC107817608</name>
</gene>
<accession>A0A1S4CDB8</accession>